<dbReference type="GO" id="GO:0005524">
    <property type="term" value="F:ATP binding"/>
    <property type="evidence" value="ECO:0007669"/>
    <property type="project" value="InterPro"/>
</dbReference>
<dbReference type="InterPro" id="IPR011009">
    <property type="entry name" value="Kinase-like_dom_sf"/>
</dbReference>
<dbReference type="AlphaFoldDB" id="A0A3M2SJ85"/>
<dbReference type="OrthoDB" id="5125733at2759"/>
<dbReference type="SUPFAM" id="SSF56112">
    <property type="entry name" value="Protein kinase-like (PK-like)"/>
    <property type="match status" value="1"/>
</dbReference>
<dbReference type="InterPro" id="IPR010730">
    <property type="entry name" value="HET"/>
</dbReference>
<comment type="caution">
    <text evidence="2">The sequence shown here is derived from an EMBL/GenBank/DDBJ whole genome shotgun (WGS) entry which is preliminary data.</text>
</comment>
<dbReference type="Proteomes" id="UP000277212">
    <property type="component" value="Unassembled WGS sequence"/>
</dbReference>
<dbReference type="Pfam" id="PF06985">
    <property type="entry name" value="HET"/>
    <property type="match status" value="1"/>
</dbReference>
<protein>
    <recommendedName>
        <fullName evidence="1">Protein kinase domain-containing protein</fullName>
    </recommendedName>
</protein>
<dbReference type="Gene3D" id="1.10.510.10">
    <property type="entry name" value="Transferase(Phosphotransferase) domain 1"/>
    <property type="match status" value="1"/>
</dbReference>
<reference evidence="2 3" key="1">
    <citation type="submission" date="2017-06" db="EMBL/GenBank/DDBJ databases">
        <title>Comparative genomic analysis of Ambrosia Fusariam Clade fungi.</title>
        <authorList>
            <person name="Stajich J.E."/>
            <person name="Carrillo J."/>
            <person name="Kijimoto T."/>
            <person name="Eskalen A."/>
            <person name="O'Donnell K."/>
            <person name="Kasson M."/>
        </authorList>
    </citation>
    <scope>NUCLEOTIDE SEQUENCE [LARGE SCALE GENOMIC DNA]</scope>
    <source>
        <strain evidence="2">UCR3666</strain>
    </source>
</reference>
<sequence length="710" mass="81084">MQEGDAQRVFLLLIRSDAINYIRDLQRAGFTDDDLPVIRRKSKDGSAVFIHKRLVNDNSANTEEKILTCFLGWDESKLEVFFENQWVFLTPVFTPEKFAYVFHSQCPLPYMPLQHSDTSPNQENSDTIRDLETTDVERFFEKERDTLKEMRDRDHQHLIKAVAAYKKGPERCFVFPRAQGGSLRDFWRTHPAALDEQLVSWTIDQMIGLSDGLKQLHKFRTRHGDLKPDNILCFTYVNGSPHKWTLVLADVSLAKFHPAYTRDRTKYTRCVFLEFTIWLLYGRGGLALFHNTLFEKHMADGFWKNDPTQGPRLHPVAEDWIDKILNKDLKGDSALRALVELVVAKLLVPKIEQRATTRILCDELFNIQSTKGLFNSELRELAKHRGGSDFIAEDDMTHSSIERTSTLHNQWRNMTDSECALTLFRDRGSPTLRVCPSATPVISIYPDPASEHSAASDAQLGLPILPNCGSPQQFKLLNEWIYICDTAHNCTSYRALEGRIDSMPTRVIDVGTVESPCLRLVETGDSVRGKYIALSHCWGKLNKGQKFVTSASNLDSRKEGISFDEMPKSFQDAVRVTRALGVAYLWIDSLCIIQEDEADWQVESAKMEEVFSSAYCTIAASYAKSSLDGFLGDRTPRACVTIQHSQRPMFYLAEAIDDFQTHVEQSVLNSRGWVLQERALSRRTIHFTSTQVYWECGEGVYCETLTQLQK</sequence>
<organism evidence="2 3">
    <name type="scientific">Fusarium kuroshium</name>
    <dbReference type="NCBI Taxonomy" id="2010991"/>
    <lineage>
        <taxon>Eukaryota</taxon>
        <taxon>Fungi</taxon>
        <taxon>Dikarya</taxon>
        <taxon>Ascomycota</taxon>
        <taxon>Pezizomycotina</taxon>
        <taxon>Sordariomycetes</taxon>
        <taxon>Hypocreomycetidae</taxon>
        <taxon>Hypocreales</taxon>
        <taxon>Nectriaceae</taxon>
        <taxon>Fusarium</taxon>
        <taxon>Fusarium solani species complex</taxon>
    </lineage>
</organism>
<evidence type="ECO:0000313" key="2">
    <source>
        <dbReference type="EMBL" id="RMJ17335.1"/>
    </source>
</evidence>
<dbReference type="PANTHER" id="PTHR33112">
    <property type="entry name" value="DOMAIN PROTEIN, PUTATIVE-RELATED"/>
    <property type="match status" value="1"/>
</dbReference>
<evidence type="ECO:0000259" key="1">
    <source>
        <dbReference type="SMART" id="SM00220"/>
    </source>
</evidence>
<name>A0A3M2SJ85_9HYPO</name>
<dbReference type="InterPro" id="IPR000719">
    <property type="entry name" value="Prot_kinase_dom"/>
</dbReference>
<dbReference type="Pfam" id="PF00069">
    <property type="entry name" value="Pkinase"/>
    <property type="match status" value="1"/>
</dbReference>
<evidence type="ECO:0000313" key="3">
    <source>
        <dbReference type="Proteomes" id="UP000277212"/>
    </source>
</evidence>
<dbReference type="EMBL" id="NKUJ01000034">
    <property type="protein sequence ID" value="RMJ17335.1"/>
    <property type="molecule type" value="Genomic_DNA"/>
</dbReference>
<feature type="domain" description="Protein kinase" evidence="1">
    <location>
        <begin position="61"/>
        <end position="365"/>
    </location>
</feature>
<accession>A0A3M2SJ85</accession>
<proteinExistence type="predicted"/>
<dbReference type="PANTHER" id="PTHR33112:SF10">
    <property type="entry name" value="TOL"/>
    <property type="match status" value="1"/>
</dbReference>
<dbReference type="SMART" id="SM00220">
    <property type="entry name" value="S_TKc"/>
    <property type="match status" value="1"/>
</dbReference>
<dbReference type="GO" id="GO:0004672">
    <property type="term" value="F:protein kinase activity"/>
    <property type="evidence" value="ECO:0007669"/>
    <property type="project" value="InterPro"/>
</dbReference>
<gene>
    <name evidence="2" type="ORF">CDV36_002983</name>
</gene>
<keyword evidence="3" id="KW-1185">Reference proteome</keyword>